<reference evidence="2" key="1">
    <citation type="submission" date="2021-10" db="EMBL/GenBank/DDBJ databases">
        <title>Roseicella aerolatum sp. nov., isolated from aerosols of e-waste dismantling site.</title>
        <authorList>
            <person name="Qin T."/>
        </authorList>
    </citation>
    <scope>NUCLEOTIDE SEQUENCE</scope>
    <source>
        <strain evidence="2">GB24</strain>
    </source>
</reference>
<proteinExistence type="predicted"/>
<dbReference type="InterPro" id="IPR029044">
    <property type="entry name" value="Nucleotide-diphossugar_trans"/>
</dbReference>
<sequence length="331" mass="36491">MAPDISIVIPAYNVAGYIVPTLRSALAQRDVATEIIVVDDGSNDATPRILEGFRAEPRLRVIRQLNQGLPAARNTGLAAAVGRHVGFLDGDDLWDPVKARRHVDLLDRRPEIDLTYSWWRIIDDAGEVTGRHNTEPPERLLGGLSFEGLAIENFAGNGSTVVCRREALLRAGGFDPALRACEDLDAWLRVALLREGNIALVEEILTSYRMRGGQMTRDWQRMLQGWEAAIGKARLRAPDRIAAVERMAMARRNRFLAYIAYEAGDHAAARGFILGAWRASPRALLGDRRCWLVSSAVAVASVLPRGLHEGLAATVKRHRAERARLRATSAA</sequence>
<protein>
    <submittedName>
        <fullName evidence="2">Glycosyltransferase family 2 protein</fullName>
    </submittedName>
</protein>
<organism evidence="2 3">
    <name type="scientific">Roseicella aerolata</name>
    <dbReference type="NCBI Taxonomy" id="2883479"/>
    <lineage>
        <taxon>Bacteria</taxon>
        <taxon>Pseudomonadati</taxon>
        <taxon>Pseudomonadota</taxon>
        <taxon>Alphaproteobacteria</taxon>
        <taxon>Acetobacterales</taxon>
        <taxon>Roseomonadaceae</taxon>
        <taxon>Roseicella</taxon>
    </lineage>
</organism>
<dbReference type="Gene3D" id="3.90.550.10">
    <property type="entry name" value="Spore Coat Polysaccharide Biosynthesis Protein SpsA, Chain A"/>
    <property type="match status" value="1"/>
</dbReference>
<feature type="domain" description="Glycosyltransferase 2-like" evidence="1">
    <location>
        <begin position="6"/>
        <end position="136"/>
    </location>
</feature>
<dbReference type="Proteomes" id="UP001139311">
    <property type="component" value="Unassembled WGS sequence"/>
</dbReference>
<dbReference type="PANTHER" id="PTHR22916">
    <property type="entry name" value="GLYCOSYLTRANSFERASE"/>
    <property type="match status" value="1"/>
</dbReference>
<dbReference type="Pfam" id="PF00535">
    <property type="entry name" value="Glycos_transf_2"/>
    <property type="match status" value="1"/>
</dbReference>
<evidence type="ECO:0000259" key="1">
    <source>
        <dbReference type="Pfam" id="PF00535"/>
    </source>
</evidence>
<accession>A0A9X1IJ68</accession>
<keyword evidence="3" id="KW-1185">Reference proteome</keyword>
<gene>
    <name evidence="2" type="ORF">LHA35_25690</name>
</gene>
<dbReference type="SUPFAM" id="SSF53448">
    <property type="entry name" value="Nucleotide-diphospho-sugar transferases"/>
    <property type="match status" value="1"/>
</dbReference>
<dbReference type="AlphaFoldDB" id="A0A9X1IJ68"/>
<name>A0A9X1IJ68_9PROT</name>
<evidence type="ECO:0000313" key="3">
    <source>
        <dbReference type="Proteomes" id="UP001139311"/>
    </source>
</evidence>
<dbReference type="EMBL" id="JAJAQI010000066">
    <property type="protein sequence ID" value="MCB4825121.1"/>
    <property type="molecule type" value="Genomic_DNA"/>
</dbReference>
<comment type="caution">
    <text evidence="2">The sequence shown here is derived from an EMBL/GenBank/DDBJ whole genome shotgun (WGS) entry which is preliminary data.</text>
</comment>
<dbReference type="GO" id="GO:0016758">
    <property type="term" value="F:hexosyltransferase activity"/>
    <property type="evidence" value="ECO:0007669"/>
    <property type="project" value="UniProtKB-ARBA"/>
</dbReference>
<dbReference type="CDD" id="cd00761">
    <property type="entry name" value="Glyco_tranf_GTA_type"/>
    <property type="match status" value="1"/>
</dbReference>
<evidence type="ECO:0000313" key="2">
    <source>
        <dbReference type="EMBL" id="MCB4825121.1"/>
    </source>
</evidence>
<dbReference type="PANTHER" id="PTHR22916:SF3">
    <property type="entry name" value="UDP-GLCNAC:BETAGAL BETA-1,3-N-ACETYLGLUCOSAMINYLTRANSFERASE-LIKE PROTEIN 1"/>
    <property type="match status" value="1"/>
</dbReference>
<dbReference type="RefSeq" id="WP_226613820.1">
    <property type="nucleotide sequence ID" value="NZ_JAJAQI010000066.1"/>
</dbReference>
<dbReference type="InterPro" id="IPR001173">
    <property type="entry name" value="Glyco_trans_2-like"/>
</dbReference>